<dbReference type="InterPro" id="IPR050539">
    <property type="entry name" value="ThrE_Dicarb/AminoAcid_Exp"/>
</dbReference>
<dbReference type="Pfam" id="PF12821">
    <property type="entry name" value="ThrE_2"/>
    <property type="match status" value="1"/>
</dbReference>
<keyword evidence="2" id="KW-1003">Cell membrane</keyword>
<dbReference type="AlphaFoldDB" id="A0A371J191"/>
<sequence length="165" mass="18342">MIIEIISSFFVALSFGILFNIKGKYLIVAGVGGAITWFIYKLCLGYEFGESSSLFIAALVFSIYCEFAARIYKTPSTILSVCCLIPLVPGYGVYNTMYSLLVGDYIKAMEYGTSTLSSAGALALGVIFVSTLFRNFNLHRLIDKIINYYHRHNNKDIKSSKGYSI</sequence>
<reference evidence="10 11" key="1">
    <citation type="journal article" date="2017" name="Genome Announc.">
        <title>Draft Genome Sequence of Romboutsia weinsteinii sp. nov. Strain CCRI-19649(T) Isolated from Surface Water.</title>
        <authorList>
            <person name="Maheux A.F."/>
            <person name="Boudreau D.K."/>
            <person name="Berube E."/>
            <person name="Boissinot M."/>
            <person name="Cantin P."/>
            <person name="Raymond F."/>
            <person name="Corbeil J."/>
            <person name="Omar R.F."/>
            <person name="Bergeron M.G."/>
        </authorList>
    </citation>
    <scope>NUCLEOTIDE SEQUENCE [LARGE SCALE GENOMIC DNA]</scope>
    <source>
        <strain evidence="10 11">CCRI-19649</strain>
    </source>
</reference>
<evidence type="ECO:0000256" key="6">
    <source>
        <dbReference type="ARBA" id="ARBA00023136"/>
    </source>
</evidence>
<keyword evidence="3" id="KW-0997">Cell inner membrane</keyword>
<dbReference type="GO" id="GO:0005886">
    <property type="term" value="C:plasma membrane"/>
    <property type="evidence" value="ECO:0007669"/>
    <property type="project" value="UniProtKB-SubCell"/>
</dbReference>
<dbReference type="EMBL" id="NOJY02000026">
    <property type="protein sequence ID" value="RDY26464.1"/>
    <property type="molecule type" value="Genomic_DNA"/>
</dbReference>
<dbReference type="PANTHER" id="PTHR34390:SF1">
    <property type="entry name" value="SUCCINATE TRANSPORTER SUBUNIT YJJB-RELATED"/>
    <property type="match status" value="1"/>
</dbReference>
<comment type="similarity">
    <text evidence="7">Belongs to the ThrE exporter (TC 2.A.79) family.</text>
</comment>
<keyword evidence="4 8" id="KW-0812">Transmembrane</keyword>
<evidence type="ECO:0000256" key="4">
    <source>
        <dbReference type="ARBA" id="ARBA00022692"/>
    </source>
</evidence>
<dbReference type="GO" id="GO:0015744">
    <property type="term" value="P:succinate transport"/>
    <property type="evidence" value="ECO:0007669"/>
    <property type="project" value="TreeGrafter"/>
</dbReference>
<accession>A0A371J191</accession>
<dbReference type="RefSeq" id="WP_094367376.1">
    <property type="nucleotide sequence ID" value="NZ_NOJY02000026.1"/>
</dbReference>
<evidence type="ECO:0000256" key="7">
    <source>
        <dbReference type="ARBA" id="ARBA00034125"/>
    </source>
</evidence>
<dbReference type="InterPro" id="IPR024528">
    <property type="entry name" value="ThrE_2"/>
</dbReference>
<evidence type="ECO:0000256" key="5">
    <source>
        <dbReference type="ARBA" id="ARBA00022989"/>
    </source>
</evidence>
<protein>
    <submittedName>
        <fullName evidence="10">Threonine/serine exporter</fullName>
    </submittedName>
</protein>
<evidence type="ECO:0000256" key="1">
    <source>
        <dbReference type="ARBA" id="ARBA00004651"/>
    </source>
</evidence>
<organism evidence="10 11">
    <name type="scientific">Romboutsia weinsteinii</name>
    <dbReference type="NCBI Taxonomy" id="2020949"/>
    <lineage>
        <taxon>Bacteria</taxon>
        <taxon>Bacillati</taxon>
        <taxon>Bacillota</taxon>
        <taxon>Clostridia</taxon>
        <taxon>Peptostreptococcales</taxon>
        <taxon>Peptostreptococcaceae</taxon>
        <taxon>Romboutsia</taxon>
    </lineage>
</organism>
<feature type="transmembrane region" description="Helical" evidence="8">
    <location>
        <begin position="52"/>
        <end position="69"/>
    </location>
</feature>
<comment type="subcellular location">
    <subcellularLocation>
        <location evidence="1">Cell membrane</location>
        <topology evidence="1">Multi-pass membrane protein</topology>
    </subcellularLocation>
</comment>
<dbReference type="Proteomes" id="UP000215694">
    <property type="component" value="Unassembled WGS sequence"/>
</dbReference>
<proteinExistence type="inferred from homology"/>
<dbReference type="PANTHER" id="PTHR34390">
    <property type="entry name" value="UPF0442 PROTEIN YJJB-RELATED"/>
    <property type="match status" value="1"/>
</dbReference>
<feature type="transmembrane region" description="Helical" evidence="8">
    <location>
        <begin position="114"/>
        <end position="133"/>
    </location>
</feature>
<evidence type="ECO:0000259" key="9">
    <source>
        <dbReference type="Pfam" id="PF12821"/>
    </source>
</evidence>
<feature type="transmembrane region" description="Helical" evidence="8">
    <location>
        <begin position="76"/>
        <end position="94"/>
    </location>
</feature>
<comment type="caution">
    <text evidence="10">The sequence shown here is derived from an EMBL/GenBank/DDBJ whole genome shotgun (WGS) entry which is preliminary data.</text>
</comment>
<evidence type="ECO:0000256" key="8">
    <source>
        <dbReference type="SAM" id="Phobius"/>
    </source>
</evidence>
<gene>
    <name evidence="10" type="ORF">CHL78_013315</name>
</gene>
<feature type="transmembrane region" description="Helical" evidence="8">
    <location>
        <begin position="23"/>
        <end position="40"/>
    </location>
</feature>
<evidence type="ECO:0000256" key="3">
    <source>
        <dbReference type="ARBA" id="ARBA00022519"/>
    </source>
</evidence>
<keyword evidence="11" id="KW-1185">Reference proteome</keyword>
<keyword evidence="6 8" id="KW-0472">Membrane</keyword>
<name>A0A371J191_9FIRM</name>
<keyword evidence="5 8" id="KW-1133">Transmembrane helix</keyword>
<evidence type="ECO:0000313" key="11">
    <source>
        <dbReference type="Proteomes" id="UP000215694"/>
    </source>
</evidence>
<evidence type="ECO:0000313" key="10">
    <source>
        <dbReference type="EMBL" id="RDY26464.1"/>
    </source>
</evidence>
<dbReference type="OrthoDB" id="9810047at2"/>
<feature type="domain" description="Threonine/Serine exporter ThrE" evidence="9">
    <location>
        <begin position="5"/>
        <end position="131"/>
    </location>
</feature>
<evidence type="ECO:0000256" key="2">
    <source>
        <dbReference type="ARBA" id="ARBA00022475"/>
    </source>
</evidence>